<keyword evidence="2" id="KW-1185">Reference proteome</keyword>
<evidence type="ECO:0000313" key="1">
    <source>
        <dbReference type="EMBL" id="KAJ8984830.1"/>
    </source>
</evidence>
<proteinExistence type="predicted"/>
<gene>
    <name evidence="1" type="ORF">NQ317_013029</name>
</gene>
<dbReference type="Proteomes" id="UP001162164">
    <property type="component" value="Unassembled WGS sequence"/>
</dbReference>
<name>A0ABQ9K5M3_9CUCU</name>
<evidence type="ECO:0000313" key="2">
    <source>
        <dbReference type="Proteomes" id="UP001162164"/>
    </source>
</evidence>
<sequence length="107" mass="12162">MDSTQDILNTIRQEVTENNLQLKAIIQDINCCVGPLVELHGLNSAGRSKISALRKFIDRFGDIAKENKDPELLKEVVLQREQLASTMDSFKKANLKSMLAIEKRHQR</sequence>
<protein>
    <submittedName>
        <fullName evidence="1">Uncharacterized protein</fullName>
    </submittedName>
</protein>
<comment type="caution">
    <text evidence="1">The sequence shown here is derived from an EMBL/GenBank/DDBJ whole genome shotgun (WGS) entry which is preliminary data.</text>
</comment>
<organism evidence="1 2">
    <name type="scientific">Molorchus minor</name>
    <dbReference type="NCBI Taxonomy" id="1323400"/>
    <lineage>
        <taxon>Eukaryota</taxon>
        <taxon>Metazoa</taxon>
        <taxon>Ecdysozoa</taxon>
        <taxon>Arthropoda</taxon>
        <taxon>Hexapoda</taxon>
        <taxon>Insecta</taxon>
        <taxon>Pterygota</taxon>
        <taxon>Neoptera</taxon>
        <taxon>Endopterygota</taxon>
        <taxon>Coleoptera</taxon>
        <taxon>Polyphaga</taxon>
        <taxon>Cucujiformia</taxon>
        <taxon>Chrysomeloidea</taxon>
        <taxon>Cerambycidae</taxon>
        <taxon>Lamiinae</taxon>
        <taxon>Monochamini</taxon>
        <taxon>Molorchus</taxon>
    </lineage>
</organism>
<dbReference type="EMBL" id="JAPWTJ010000025">
    <property type="protein sequence ID" value="KAJ8984830.1"/>
    <property type="molecule type" value="Genomic_DNA"/>
</dbReference>
<accession>A0ABQ9K5M3</accession>
<reference evidence="1" key="1">
    <citation type="journal article" date="2023" name="Insect Mol. Biol.">
        <title>Genome sequencing provides insights into the evolution of gene families encoding plant cell wall-degrading enzymes in longhorned beetles.</title>
        <authorList>
            <person name="Shin N.R."/>
            <person name="Okamura Y."/>
            <person name="Kirsch R."/>
            <person name="Pauchet Y."/>
        </authorList>
    </citation>
    <scope>NUCLEOTIDE SEQUENCE</scope>
    <source>
        <strain evidence="1">MMC_N1</strain>
    </source>
</reference>